<dbReference type="SUPFAM" id="SSF88874">
    <property type="entry name" value="Receptor-binding domain of short tail fibre protein gp12"/>
    <property type="match status" value="1"/>
</dbReference>
<organism evidence="2 3">
    <name type="scientific">Rubrimonas cliftonensis</name>
    <dbReference type="NCBI Taxonomy" id="89524"/>
    <lineage>
        <taxon>Bacteria</taxon>
        <taxon>Pseudomonadati</taxon>
        <taxon>Pseudomonadota</taxon>
        <taxon>Alphaproteobacteria</taxon>
        <taxon>Rhodobacterales</taxon>
        <taxon>Paracoccaceae</taxon>
        <taxon>Rubrimonas</taxon>
    </lineage>
</organism>
<dbReference type="RefSeq" id="WP_093256670.1">
    <property type="nucleotide sequence ID" value="NZ_FNQM01000038.1"/>
</dbReference>
<dbReference type="AlphaFoldDB" id="A0A1H4G591"/>
<evidence type="ECO:0000259" key="1">
    <source>
        <dbReference type="Pfam" id="PF07484"/>
    </source>
</evidence>
<name>A0A1H4G591_9RHOB</name>
<reference evidence="2 3" key="1">
    <citation type="submission" date="2016-10" db="EMBL/GenBank/DDBJ databases">
        <authorList>
            <person name="de Groot N.N."/>
        </authorList>
    </citation>
    <scope>NUCLEOTIDE SEQUENCE [LARGE SCALE GENOMIC DNA]</scope>
    <source>
        <strain evidence="2 3">DSM 15345</strain>
    </source>
</reference>
<dbReference type="InterPro" id="IPR037053">
    <property type="entry name" value="Phage_tail_collar_dom_sf"/>
</dbReference>
<accession>A0A1H4G591</accession>
<dbReference type="Proteomes" id="UP000198703">
    <property type="component" value="Unassembled WGS sequence"/>
</dbReference>
<evidence type="ECO:0000313" key="2">
    <source>
        <dbReference type="EMBL" id="SEB04765.1"/>
    </source>
</evidence>
<protein>
    <submittedName>
        <fullName evidence="2">Microcystin-dependent protein</fullName>
    </submittedName>
</protein>
<feature type="domain" description="Phage tail collar" evidence="1">
    <location>
        <begin position="7"/>
        <end position="63"/>
    </location>
</feature>
<evidence type="ECO:0000313" key="3">
    <source>
        <dbReference type="Proteomes" id="UP000198703"/>
    </source>
</evidence>
<keyword evidence="3" id="KW-1185">Reference proteome</keyword>
<dbReference type="Pfam" id="PF07484">
    <property type="entry name" value="Collar"/>
    <property type="match status" value="1"/>
</dbReference>
<dbReference type="Gene3D" id="3.90.1340.10">
    <property type="entry name" value="Phage tail collar domain"/>
    <property type="match status" value="1"/>
</dbReference>
<dbReference type="InterPro" id="IPR011083">
    <property type="entry name" value="Phage_tail_collar_dom"/>
</dbReference>
<gene>
    <name evidence="2" type="ORF">SAMN05444370_13810</name>
</gene>
<proteinExistence type="predicted"/>
<sequence length="169" mass="17134">MTDAFIGEIRPFAFGHAPRDFTPCDGRLLQVSDASQLFAVIGARFGGDGRTTFALPDLRGRAPLGEGRGPGLTARTLGESGGTAAVALTAAQSPRHAHALLATPLPANAGPAADALPARAGARAYAEAVPTVAMADTAIEEAGGGAAHENRQPFLVVAFHIAVQGVFPS</sequence>
<dbReference type="EMBL" id="FNQM01000038">
    <property type="protein sequence ID" value="SEB04765.1"/>
    <property type="molecule type" value="Genomic_DNA"/>
</dbReference>
<dbReference type="OrthoDB" id="9810174at2"/>
<dbReference type="STRING" id="89524.SAMN05444370_13810"/>